<organism evidence="1 2">
    <name type="scientific">Pseudomonas fluorescens</name>
    <dbReference type="NCBI Taxonomy" id="294"/>
    <lineage>
        <taxon>Bacteria</taxon>
        <taxon>Pseudomonadati</taxon>
        <taxon>Pseudomonadota</taxon>
        <taxon>Gammaproteobacteria</taxon>
        <taxon>Pseudomonadales</taxon>
        <taxon>Pseudomonadaceae</taxon>
        <taxon>Pseudomonas</taxon>
    </lineage>
</organism>
<sequence>MSEGWPPYVHAYREENLLISFSVRGNYQRIFISPDQQPSRPTDNQVVVYDVIFGSWATYEDALQSGIKAAEKFVDDHWAT</sequence>
<dbReference type="RefSeq" id="WP_150786929.1">
    <property type="nucleotide sequence ID" value="NZ_CABVJF010000014.1"/>
</dbReference>
<dbReference type="EMBL" id="CABVJF010000014">
    <property type="protein sequence ID" value="VVQ10744.1"/>
    <property type="molecule type" value="Genomic_DNA"/>
</dbReference>
<name>A0A5E7UT05_PSEFL</name>
<reference evidence="1 2" key="1">
    <citation type="submission" date="2019-09" db="EMBL/GenBank/DDBJ databases">
        <authorList>
            <person name="Chandra G."/>
            <person name="Truman W A."/>
        </authorList>
    </citation>
    <scope>NUCLEOTIDE SEQUENCE [LARGE SCALE GENOMIC DNA]</scope>
    <source>
        <strain evidence="1">PS928</strain>
    </source>
</reference>
<dbReference type="AlphaFoldDB" id="A0A5E7UT05"/>
<dbReference type="OrthoDB" id="6936469at2"/>
<protein>
    <submittedName>
        <fullName evidence="1">Uncharacterized protein</fullName>
    </submittedName>
</protein>
<proteinExistence type="predicted"/>
<evidence type="ECO:0000313" key="1">
    <source>
        <dbReference type="EMBL" id="VVQ10744.1"/>
    </source>
</evidence>
<gene>
    <name evidence="1" type="ORF">PS928_03653</name>
</gene>
<evidence type="ECO:0000313" key="2">
    <source>
        <dbReference type="Proteomes" id="UP000381378"/>
    </source>
</evidence>
<accession>A0A5E7UT05</accession>
<dbReference type="Proteomes" id="UP000381378">
    <property type="component" value="Unassembled WGS sequence"/>
</dbReference>